<dbReference type="EC" id="2.7.4.3" evidence="5 7"/>
<feature type="binding site" evidence="5">
    <location>
        <position position="97"/>
    </location>
    <ligand>
        <name>AMP</name>
        <dbReference type="ChEBI" id="CHEBI:456215"/>
    </ligand>
</feature>
<dbReference type="Pfam" id="PF00406">
    <property type="entry name" value="ADK"/>
    <property type="match status" value="1"/>
</dbReference>
<dbReference type="InterPro" id="IPR000850">
    <property type="entry name" value="Adenylat/UMP-CMP_kin"/>
</dbReference>
<evidence type="ECO:0000256" key="1">
    <source>
        <dbReference type="ARBA" id="ARBA00022679"/>
    </source>
</evidence>
<dbReference type="CDD" id="cd01428">
    <property type="entry name" value="ADK"/>
    <property type="match status" value="1"/>
</dbReference>
<keyword evidence="5 7" id="KW-0067">ATP-binding</keyword>
<dbReference type="GO" id="GO:0005737">
    <property type="term" value="C:cytoplasm"/>
    <property type="evidence" value="ECO:0007669"/>
    <property type="project" value="UniProtKB-SubCell"/>
</dbReference>
<feature type="binding site" evidence="5">
    <location>
        <position position="199"/>
    </location>
    <ligand>
        <name>ATP</name>
        <dbReference type="ChEBI" id="CHEBI:30616"/>
    </ligand>
</feature>
<sequence length="214" mass="24077">MKKIIIFLGVPGSGKGTQAKKIVSKYNYGHISTGDLLRALDKNEQADPEDKQMLADMKAGKMVADTLIYKLAFQEIKKYLDQGRGVVLDGAIRNREQAKTYQQFFQEQGVADEVDVIEIAITDEESINRALTRRKYAEMGKPVPAVEVSKESGIVEAPRKDDDPEILKKRIEEMGNIALTPIIDYYKEIVNITSIDGTNTIDEIEKELEAHFQQ</sequence>
<dbReference type="GO" id="GO:0044209">
    <property type="term" value="P:AMP salvage"/>
    <property type="evidence" value="ECO:0007669"/>
    <property type="project" value="UniProtKB-UniRule"/>
</dbReference>
<feature type="binding site" evidence="5">
    <location>
        <position position="170"/>
    </location>
    <ligand>
        <name>AMP</name>
        <dbReference type="ChEBI" id="CHEBI:456215"/>
    </ligand>
</feature>
<evidence type="ECO:0000256" key="5">
    <source>
        <dbReference type="HAMAP-Rule" id="MF_00235"/>
    </source>
</evidence>
<feature type="binding site" evidence="5">
    <location>
        <position position="159"/>
    </location>
    <ligand>
        <name>AMP</name>
        <dbReference type="ChEBI" id="CHEBI:456215"/>
    </ligand>
</feature>
<dbReference type="SUPFAM" id="SSF52540">
    <property type="entry name" value="P-loop containing nucleoside triphosphate hydrolases"/>
    <property type="match status" value="1"/>
</dbReference>
<comment type="subcellular location">
    <subcellularLocation>
        <location evidence="5 7">Cytoplasm</location>
    </subcellularLocation>
</comment>
<dbReference type="PANTHER" id="PTHR23359">
    <property type="entry name" value="NUCLEOTIDE KINASE"/>
    <property type="match status" value="1"/>
</dbReference>
<feature type="binding site" evidence="5">
    <location>
        <position position="38"/>
    </location>
    <ligand>
        <name>AMP</name>
        <dbReference type="ChEBI" id="CHEBI:456215"/>
    </ligand>
</feature>
<accession>A0A2M6P1H3</accession>
<comment type="domain">
    <text evidence="5">Consists of three domains, a large central CORE domain and two small peripheral domains, NMPbind and LID, which undergo movements during catalysis. The LID domain closes over the site of phosphoryl transfer upon ATP binding. Assembling and dissambling the active center during each catalytic cycle provides an effective means to prevent ATP hydrolysis.</text>
</comment>
<feature type="binding site" evidence="5">
    <location>
        <begin position="12"/>
        <end position="17"/>
    </location>
    <ligand>
        <name>ATP</name>
        <dbReference type="ChEBI" id="CHEBI:30616"/>
    </ligand>
</feature>
<comment type="subunit">
    <text evidence="5 7">Monomer.</text>
</comment>
<gene>
    <name evidence="5" type="primary">adk</name>
    <name evidence="8" type="ORF">COU30_03390</name>
</gene>
<dbReference type="GO" id="GO:0004017">
    <property type="term" value="F:AMP kinase activity"/>
    <property type="evidence" value="ECO:0007669"/>
    <property type="project" value="UniProtKB-UniRule"/>
</dbReference>
<comment type="pathway">
    <text evidence="5">Purine metabolism; AMP biosynthesis via salvage pathway; AMP from ADP: step 1/1.</text>
</comment>
<keyword evidence="3 5" id="KW-0547">Nucleotide-binding</keyword>
<dbReference type="HAMAP" id="MF_00235">
    <property type="entry name" value="Adenylate_kinase_Adk"/>
    <property type="match status" value="1"/>
</dbReference>
<dbReference type="Proteomes" id="UP000228528">
    <property type="component" value="Unassembled WGS sequence"/>
</dbReference>
<evidence type="ECO:0000313" key="8">
    <source>
        <dbReference type="EMBL" id="PIR77270.1"/>
    </source>
</evidence>
<name>A0A2M6P1H3_9BACT</name>
<dbReference type="AlphaFoldDB" id="A0A2M6P1H3"/>
<evidence type="ECO:0000313" key="9">
    <source>
        <dbReference type="Proteomes" id="UP000228528"/>
    </source>
</evidence>
<evidence type="ECO:0000256" key="7">
    <source>
        <dbReference type="RuleBase" id="RU003331"/>
    </source>
</evidence>
<dbReference type="InterPro" id="IPR027417">
    <property type="entry name" value="P-loop_NTPase"/>
</dbReference>
<comment type="catalytic activity">
    <reaction evidence="5 7">
        <text>AMP + ATP = 2 ADP</text>
        <dbReference type="Rhea" id="RHEA:12973"/>
        <dbReference type="ChEBI" id="CHEBI:30616"/>
        <dbReference type="ChEBI" id="CHEBI:456215"/>
        <dbReference type="ChEBI" id="CHEBI:456216"/>
        <dbReference type="EC" id="2.7.4.3"/>
    </reaction>
</comment>
<feature type="binding site" evidence="5">
    <location>
        <position position="33"/>
    </location>
    <ligand>
        <name>AMP</name>
        <dbReference type="ChEBI" id="CHEBI:456215"/>
    </ligand>
</feature>
<evidence type="ECO:0000256" key="3">
    <source>
        <dbReference type="ARBA" id="ARBA00022741"/>
    </source>
</evidence>
<proteinExistence type="inferred from homology"/>
<dbReference type="EMBL" id="PFBW01000146">
    <property type="protein sequence ID" value="PIR77270.1"/>
    <property type="molecule type" value="Genomic_DNA"/>
</dbReference>
<keyword evidence="2 5" id="KW-0545">Nucleotide biosynthesis</keyword>
<dbReference type="Gene3D" id="3.40.50.300">
    <property type="entry name" value="P-loop containing nucleotide triphosphate hydrolases"/>
    <property type="match status" value="1"/>
</dbReference>
<dbReference type="PRINTS" id="PR00094">
    <property type="entry name" value="ADENYLTKNASE"/>
</dbReference>
<evidence type="ECO:0000256" key="6">
    <source>
        <dbReference type="RuleBase" id="RU003330"/>
    </source>
</evidence>
<comment type="caution">
    <text evidence="8">The sequence shown here is derived from an EMBL/GenBank/DDBJ whole genome shotgun (WGS) entry which is preliminary data.</text>
</comment>
<evidence type="ECO:0000256" key="2">
    <source>
        <dbReference type="ARBA" id="ARBA00022727"/>
    </source>
</evidence>
<comment type="similarity">
    <text evidence="5 6">Belongs to the adenylate kinase family.</text>
</comment>
<reference evidence="9" key="1">
    <citation type="submission" date="2017-09" db="EMBL/GenBank/DDBJ databases">
        <title>Depth-based differentiation of microbial function through sediment-hosted aquifers and enrichment of novel symbionts in the deep terrestrial subsurface.</title>
        <authorList>
            <person name="Probst A.J."/>
            <person name="Ladd B."/>
            <person name="Jarett J.K."/>
            <person name="Geller-Mcgrath D.E."/>
            <person name="Sieber C.M.K."/>
            <person name="Emerson J.B."/>
            <person name="Anantharaman K."/>
            <person name="Thomas B.C."/>
            <person name="Malmstrom R."/>
            <person name="Stieglmeier M."/>
            <person name="Klingl A."/>
            <person name="Woyke T."/>
            <person name="Ryan C.M."/>
            <person name="Banfield J.F."/>
        </authorList>
    </citation>
    <scope>NUCLEOTIDE SEQUENCE [LARGE SCALE GENOMIC DNA]</scope>
</reference>
<organism evidence="8 9">
    <name type="scientific">Candidatus Magasanikbacteria bacterium CG10_big_fil_rev_8_21_14_0_10_38_6</name>
    <dbReference type="NCBI Taxonomy" id="1974647"/>
    <lineage>
        <taxon>Bacteria</taxon>
        <taxon>Candidatus Magasanikiibacteriota</taxon>
    </lineage>
</organism>
<comment type="caution">
    <text evidence="5">Lacks conserved residue(s) required for the propagation of feature annotation.</text>
</comment>
<keyword evidence="1 5" id="KW-0808">Transferase</keyword>
<protein>
    <recommendedName>
        <fullName evidence="5 7">Adenylate kinase</fullName>
        <shortName evidence="5">AK</shortName>
        <ecNumber evidence="5 7">2.7.4.3</ecNumber>
    </recommendedName>
    <alternativeName>
        <fullName evidence="5">ATP-AMP transphosphorylase</fullName>
    </alternativeName>
    <alternativeName>
        <fullName evidence="5">ATP:AMP phosphotransferase</fullName>
    </alternativeName>
    <alternativeName>
        <fullName evidence="5">Adenylate monophosphate kinase</fullName>
    </alternativeName>
</protein>
<dbReference type="GO" id="GO:0005524">
    <property type="term" value="F:ATP binding"/>
    <property type="evidence" value="ECO:0007669"/>
    <property type="project" value="UniProtKB-UniRule"/>
</dbReference>
<comment type="function">
    <text evidence="5">Catalyzes the reversible transfer of the terminal phosphate group between ATP and AMP. Plays an important role in cellular energy homeostasis and in adenine nucleotide metabolism.</text>
</comment>
<keyword evidence="4 5" id="KW-0418">Kinase</keyword>
<evidence type="ECO:0000256" key="4">
    <source>
        <dbReference type="ARBA" id="ARBA00022777"/>
    </source>
</evidence>
<feature type="binding site" evidence="5">
    <location>
        <position position="133"/>
    </location>
    <ligand>
        <name>ATP</name>
        <dbReference type="ChEBI" id="CHEBI:30616"/>
    </ligand>
</feature>
<dbReference type="UniPathway" id="UPA00588">
    <property type="reaction ID" value="UER00649"/>
</dbReference>
<keyword evidence="5" id="KW-0963">Cytoplasm</keyword>